<organism evidence="4 5">
    <name type="scientific">Cupriavidus phytorum</name>
    <dbReference type="NCBI Taxonomy" id="3024399"/>
    <lineage>
        <taxon>Bacteria</taxon>
        <taxon>Pseudomonadati</taxon>
        <taxon>Pseudomonadota</taxon>
        <taxon>Betaproteobacteria</taxon>
        <taxon>Burkholderiales</taxon>
        <taxon>Burkholderiaceae</taxon>
        <taxon>Cupriavidus</taxon>
    </lineage>
</organism>
<dbReference type="InterPro" id="IPR041854">
    <property type="entry name" value="BFD-like_2Fe2S-bd_dom_sf"/>
</dbReference>
<dbReference type="Gene3D" id="1.10.10.1100">
    <property type="entry name" value="BFD-like [2Fe-2S]-binding domain"/>
    <property type="match status" value="1"/>
</dbReference>
<dbReference type="PANTHER" id="PTHR42949:SF3">
    <property type="entry name" value="ANAEROBIC GLYCEROL-3-PHOSPHATE DEHYDROGENASE SUBUNIT B"/>
    <property type="match status" value="1"/>
</dbReference>
<dbReference type="AlphaFoldDB" id="A0A2W7PM07"/>
<dbReference type="InterPro" id="IPR023753">
    <property type="entry name" value="FAD/NAD-binding_dom"/>
</dbReference>
<dbReference type="PANTHER" id="PTHR42949">
    <property type="entry name" value="ANAEROBIC GLYCEROL-3-PHOSPHATE DEHYDROGENASE SUBUNIT B"/>
    <property type="match status" value="1"/>
</dbReference>
<comment type="caution">
    <text evidence="4">The sequence shown here is derived from an EMBL/GenBank/DDBJ whole genome shotgun (WGS) entry which is preliminary data.</text>
</comment>
<sequence length="458" mass="48999">MNGAVFDVVVVGAGPAGLSAAIEARQWGLSVAVLDEQPAAGGQIYRNVDAASPTLRAVLGDDYVAGAALTRAFAASGARHIAGASVWNVGRDRKVSYLQDGASQAVEGRSVVLASGAMERPFPVPGWTLPGVMGAGAAQILIKSAAALPRQPAVLAGCGPLLYLLAVQYLRAGIELKAVVHTTQRADYLRAVPHLPAALRGWRDLRKGMDMFRQLRRHRVPVYAGAQALAIQGEACAEALCFTHRGVERRIDTSLVLLHQGVVPNTQISWALRARHNWSDAQLCWIPETDQYGEIEDTRIYIAGDSRGIVGARASAVQGRLAALSIASRLQRPGVGERRVRESSLRAELQGHLRIRPFLDALYRPSDSHRMPADDAVIVCRCEEVTAGTVRKYVEVGCHGPNQAKAFGRCGMGPCQGRLCGLTVTELIAQGRGVAPQEVGYYRIRPPIKPVTLGELAG</sequence>
<dbReference type="PRINTS" id="PR00368">
    <property type="entry name" value="FADPNR"/>
</dbReference>
<evidence type="ECO:0000313" key="5">
    <source>
        <dbReference type="Proteomes" id="UP000249638"/>
    </source>
</evidence>
<evidence type="ECO:0000313" key="4">
    <source>
        <dbReference type="EMBL" id="PZX26761.1"/>
    </source>
</evidence>
<name>A0A2W7PM07_9BURK</name>
<feature type="domain" description="FAD/NAD(P)-binding" evidence="2">
    <location>
        <begin position="6"/>
        <end position="308"/>
    </location>
</feature>
<dbReference type="GO" id="GO:0016491">
    <property type="term" value="F:oxidoreductase activity"/>
    <property type="evidence" value="ECO:0007669"/>
    <property type="project" value="UniProtKB-KW"/>
</dbReference>
<dbReference type="Gene3D" id="3.50.50.60">
    <property type="entry name" value="FAD/NAD(P)-binding domain"/>
    <property type="match status" value="2"/>
</dbReference>
<dbReference type="PIRSF" id="PIRSF037495">
    <property type="entry name" value="Opine_OX_OoxA/HcnB"/>
    <property type="match status" value="1"/>
</dbReference>
<dbReference type="InterPro" id="IPR036188">
    <property type="entry name" value="FAD/NAD-bd_sf"/>
</dbReference>
<dbReference type="SUPFAM" id="SSF51905">
    <property type="entry name" value="FAD/NAD(P)-binding domain"/>
    <property type="match status" value="1"/>
</dbReference>
<dbReference type="CDD" id="cd19946">
    <property type="entry name" value="GlpA-like_Fer2_BFD-like"/>
    <property type="match status" value="1"/>
</dbReference>
<evidence type="ECO:0000256" key="1">
    <source>
        <dbReference type="ARBA" id="ARBA00023002"/>
    </source>
</evidence>
<evidence type="ECO:0000259" key="2">
    <source>
        <dbReference type="Pfam" id="PF07992"/>
    </source>
</evidence>
<gene>
    <name evidence="4" type="ORF">C7416_10647</name>
</gene>
<protein>
    <submittedName>
        <fullName evidence="4">NADPH-dependent 2,4-dienoyl-CoA reductase/sulfur reductase-like enzyme</fullName>
    </submittedName>
</protein>
<accession>A0A2W7PM07</accession>
<dbReference type="Pfam" id="PF07992">
    <property type="entry name" value="Pyr_redox_2"/>
    <property type="match status" value="1"/>
</dbReference>
<dbReference type="Proteomes" id="UP000249638">
    <property type="component" value="Unassembled WGS sequence"/>
</dbReference>
<dbReference type="InterPro" id="IPR051691">
    <property type="entry name" value="Metab_Enz_Cyan_OpOx_G3PDH"/>
</dbReference>
<keyword evidence="5" id="KW-1185">Reference proteome</keyword>
<dbReference type="PRINTS" id="PR00469">
    <property type="entry name" value="PNDRDTASEII"/>
</dbReference>
<feature type="domain" description="SoxA A3" evidence="3">
    <location>
        <begin position="382"/>
        <end position="457"/>
    </location>
</feature>
<keyword evidence="1" id="KW-0560">Oxidoreductase</keyword>
<dbReference type="InterPro" id="IPR041117">
    <property type="entry name" value="SoxA_A3"/>
</dbReference>
<reference evidence="4" key="1">
    <citation type="submission" date="2018-06" db="EMBL/GenBank/DDBJ databases">
        <title>Genomic Encyclopedia of Type Strains, Phase IV (KMG-V): Genome sequencing to study the core and pangenomes of soil and plant-associated prokaryotes.</title>
        <authorList>
            <person name="Whitman W."/>
        </authorList>
    </citation>
    <scope>NUCLEOTIDE SEQUENCE [LARGE SCALE GENOMIC DNA]</scope>
    <source>
        <strain evidence="4">MLR2-44</strain>
    </source>
</reference>
<dbReference type="EMBL" id="QKZN01000006">
    <property type="protein sequence ID" value="PZX26761.1"/>
    <property type="molecule type" value="Genomic_DNA"/>
</dbReference>
<proteinExistence type="predicted"/>
<dbReference type="Pfam" id="PF17806">
    <property type="entry name" value="SO_alpha_A3"/>
    <property type="match status" value="1"/>
</dbReference>
<evidence type="ECO:0000259" key="3">
    <source>
        <dbReference type="Pfam" id="PF17806"/>
    </source>
</evidence>
<dbReference type="InterPro" id="IPR017224">
    <property type="entry name" value="Opine_Oxase_asu/HCN_bsu"/>
</dbReference>